<keyword evidence="1" id="KW-1133">Transmembrane helix</keyword>
<accession>A0A6C0AQN4</accession>
<dbReference type="EMBL" id="MN740759">
    <property type="protein sequence ID" value="QHS81730.1"/>
    <property type="molecule type" value="Genomic_DNA"/>
</dbReference>
<dbReference type="Pfam" id="PF13489">
    <property type="entry name" value="Methyltransf_23"/>
    <property type="match status" value="1"/>
</dbReference>
<sequence length="319" mass="36687">MDTWQLILLIMLLTVIVSYVIVIVRDRIIVPMPFEFDTTEGFQEETLRTDELYDKFYASVYDKIFQHDKLVQAETVLILQEWTKDRKVKDMRILDVCCGTGVATCMFAKQGVEKAVGVDKSAAMLAWAKDQMVPKTTLTDKEKAVIEWRNSDVYGPFGGAAGEFSNACLLYFSVYYLKDLDAIFKNLGVWVQPGGGLAIEVVNKHKFEPIPDVANPWVAVSPQKFSKERIVKSKAVFDKFDYETEFDLDDPDSAVTKAEFSETFRFKDGQVRRQKHTLWMPDIAVIVQKAKEQGWLYKKYVDLQFTGFNYGYMLFLVKE</sequence>
<dbReference type="CDD" id="cd02440">
    <property type="entry name" value="AdoMet_MTases"/>
    <property type="match status" value="1"/>
</dbReference>
<evidence type="ECO:0000256" key="1">
    <source>
        <dbReference type="SAM" id="Phobius"/>
    </source>
</evidence>
<dbReference type="AlphaFoldDB" id="A0A6C0AQN4"/>
<dbReference type="SUPFAM" id="SSF53335">
    <property type="entry name" value="S-adenosyl-L-methionine-dependent methyltransferases"/>
    <property type="match status" value="1"/>
</dbReference>
<name>A0A6C0AQN4_9ZZZZ</name>
<keyword evidence="1" id="KW-0472">Membrane</keyword>
<organism evidence="2">
    <name type="scientific">viral metagenome</name>
    <dbReference type="NCBI Taxonomy" id="1070528"/>
    <lineage>
        <taxon>unclassified sequences</taxon>
        <taxon>metagenomes</taxon>
        <taxon>organismal metagenomes</taxon>
    </lineage>
</organism>
<proteinExistence type="predicted"/>
<feature type="transmembrane region" description="Helical" evidence="1">
    <location>
        <begin position="6"/>
        <end position="24"/>
    </location>
</feature>
<evidence type="ECO:0000313" key="2">
    <source>
        <dbReference type="EMBL" id="QHS81730.1"/>
    </source>
</evidence>
<dbReference type="Gene3D" id="3.40.50.150">
    <property type="entry name" value="Vaccinia Virus protein VP39"/>
    <property type="match status" value="1"/>
</dbReference>
<keyword evidence="1" id="KW-0812">Transmembrane</keyword>
<protein>
    <submittedName>
        <fullName evidence="2">Uncharacterized protein</fullName>
    </submittedName>
</protein>
<reference evidence="2" key="1">
    <citation type="journal article" date="2020" name="Nature">
        <title>Giant virus diversity and host interactions through global metagenomics.</title>
        <authorList>
            <person name="Schulz F."/>
            <person name="Roux S."/>
            <person name="Paez-Espino D."/>
            <person name="Jungbluth S."/>
            <person name="Walsh D.A."/>
            <person name="Denef V.J."/>
            <person name="McMahon K.D."/>
            <person name="Konstantinidis K.T."/>
            <person name="Eloe-Fadrosh E.A."/>
            <person name="Kyrpides N.C."/>
            <person name="Woyke T."/>
        </authorList>
    </citation>
    <scope>NUCLEOTIDE SEQUENCE</scope>
    <source>
        <strain evidence="2">GVMAG-S-1101164-72</strain>
    </source>
</reference>
<dbReference type="InterPro" id="IPR029063">
    <property type="entry name" value="SAM-dependent_MTases_sf"/>
</dbReference>